<accession>E8WZE7</accession>
<keyword evidence="2" id="KW-1185">Reference proteome</keyword>
<evidence type="ECO:0000313" key="2">
    <source>
        <dbReference type="Proteomes" id="UP000000343"/>
    </source>
</evidence>
<dbReference type="Proteomes" id="UP000000343">
    <property type="component" value="Chromosome"/>
</dbReference>
<gene>
    <name evidence="1" type="ordered locus">AciX9_1787</name>
</gene>
<protein>
    <recommendedName>
        <fullName evidence="3">Response regulator receiver protein</fullName>
    </recommendedName>
</protein>
<dbReference type="Gene3D" id="3.40.50.2300">
    <property type="match status" value="1"/>
</dbReference>
<evidence type="ECO:0008006" key="3">
    <source>
        <dbReference type="Google" id="ProtNLM"/>
    </source>
</evidence>
<dbReference type="SUPFAM" id="SSF52172">
    <property type="entry name" value="CheY-like"/>
    <property type="match status" value="1"/>
</dbReference>
<dbReference type="RefSeq" id="WP_013580154.1">
    <property type="nucleotide sequence ID" value="NC_015064.1"/>
</dbReference>
<sequence>MVRPCFLVIDREHSGSISTRKLVIETAKFNVITAYSSPEAIETLKAFPALSGIVLDAGIKDMPCPELVEALKQIKPTIPIVAVGTPRVESCGPADHFLHSFDPAPLLLLLKNLIPEQAEAIERHNEKLALNET</sequence>
<dbReference type="KEGG" id="acm:AciX9_1787"/>
<dbReference type="HOGENOM" id="CLU_1785957_0_0_0"/>
<name>E8WZE7_GRATM</name>
<dbReference type="EMBL" id="CP002480">
    <property type="protein sequence ID" value="ADW68835.1"/>
    <property type="molecule type" value="Genomic_DNA"/>
</dbReference>
<reference evidence="2" key="1">
    <citation type="submission" date="2011-01" db="EMBL/GenBank/DDBJ databases">
        <title>Complete sequence of chromosome of Acidobacterium sp. MP5ACTX9.</title>
        <authorList>
            <consortium name="US DOE Joint Genome Institute"/>
            <person name="Lucas S."/>
            <person name="Copeland A."/>
            <person name="Lapidus A."/>
            <person name="Cheng J.-F."/>
            <person name="Goodwin L."/>
            <person name="Pitluck S."/>
            <person name="Teshima H."/>
            <person name="Detter J.C."/>
            <person name="Han C."/>
            <person name="Tapia R."/>
            <person name="Land M."/>
            <person name="Hauser L."/>
            <person name="Kyrpides N."/>
            <person name="Ivanova N."/>
            <person name="Ovchinnikova G."/>
            <person name="Pagani I."/>
            <person name="Rawat S.R."/>
            <person name="Mannisto M."/>
            <person name="Haggblom M.M."/>
            <person name="Woyke T."/>
        </authorList>
    </citation>
    <scope>NUCLEOTIDE SEQUENCE [LARGE SCALE GENOMIC DNA]</scope>
    <source>
        <strain evidence="2">MP5ACTX9</strain>
    </source>
</reference>
<dbReference type="eggNOG" id="COG0784">
    <property type="taxonomic scope" value="Bacteria"/>
</dbReference>
<proteinExistence type="predicted"/>
<dbReference type="InterPro" id="IPR011006">
    <property type="entry name" value="CheY-like_superfamily"/>
</dbReference>
<evidence type="ECO:0000313" key="1">
    <source>
        <dbReference type="EMBL" id="ADW68835.1"/>
    </source>
</evidence>
<dbReference type="AlphaFoldDB" id="E8WZE7"/>
<dbReference type="OrthoDB" id="120956at2"/>
<organism evidence="2">
    <name type="scientific">Granulicella tundricola (strain ATCC BAA-1859 / DSM 23138 / MP5ACTX9)</name>
    <dbReference type="NCBI Taxonomy" id="1198114"/>
    <lineage>
        <taxon>Bacteria</taxon>
        <taxon>Pseudomonadati</taxon>
        <taxon>Acidobacteriota</taxon>
        <taxon>Terriglobia</taxon>
        <taxon>Terriglobales</taxon>
        <taxon>Acidobacteriaceae</taxon>
        <taxon>Granulicella</taxon>
    </lineage>
</organism>
<dbReference type="PaxDb" id="1198114-AciX9_1787"/>